<dbReference type="STRING" id="241244.ATY39_06090"/>
<dbReference type="RefSeq" id="WP_066787302.1">
    <property type="nucleotide sequence ID" value="NZ_CP014806.1"/>
</dbReference>
<evidence type="ECO:0000313" key="3">
    <source>
        <dbReference type="EMBL" id="AMW99064.1"/>
    </source>
</evidence>
<protein>
    <submittedName>
        <fullName evidence="3">Serine protease</fullName>
    </submittedName>
</protein>
<dbReference type="EMBL" id="CP014806">
    <property type="protein sequence ID" value="AMW99064.1"/>
    <property type="molecule type" value="Genomic_DNA"/>
</dbReference>
<dbReference type="PANTHER" id="PTHR31157">
    <property type="entry name" value="SCP DOMAIN-CONTAINING PROTEIN"/>
    <property type="match status" value="1"/>
</dbReference>
<dbReference type="Pfam" id="PF00188">
    <property type="entry name" value="CAP"/>
    <property type="match status" value="1"/>
</dbReference>
<reference evidence="4" key="2">
    <citation type="submission" date="2016-03" db="EMBL/GenBank/DDBJ databases">
        <authorList>
            <person name="Ploux O."/>
        </authorList>
    </citation>
    <scope>NUCLEOTIDE SEQUENCE [LARGE SCALE GENOMIC DNA]</scope>
    <source>
        <strain evidence="4">PP9</strain>
    </source>
</reference>
<name>A0A143HBF0_9BACL</name>
<dbReference type="InterPro" id="IPR035940">
    <property type="entry name" value="CAP_sf"/>
</dbReference>
<dbReference type="Gene3D" id="3.40.33.10">
    <property type="entry name" value="CAP"/>
    <property type="match status" value="1"/>
</dbReference>
<keyword evidence="3" id="KW-0645">Protease</keyword>
<dbReference type="GO" id="GO:0008233">
    <property type="term" value="F:peptidase activity"/>
    <property type="evidence" value="ECO:0007669"/>
    <property type="project" value="UniProtKB-KW"/>
</dbReference>
<dbReference type="KEGG" id="rst:ATY39_06090"/>
<accession>A0A143HBF0</accession>
<evidence type="ECO:0000259" key="2">
    <source>
        <dbReference type="Pfam" id="PF14504"/>
    </source>
</evidence>
<keyword evidence="3" id="KW-0378">Hydrolase</keyword>
<evidence type="ECO:0000313" key="4">
    <source>
        <dbReference type="Proteomes" id="UP000076021"/>
    </source>
</evidence>
<proteinExistence type="predicted"/>
<dbReference type="CDD" id="cd05379">
    <property type="entry name" value="CAP_bacterial"/>
    <property type="match status" value="1"/>
</dbReference>
<keyword evidence="4" id="KW-1185">Reference proteome</keyword>
<dbReference type="SUPFAM" id="SSF55797">
    <property type="entry name" value="PR-1-like"/>
    <property type="match status" value="1"/>
</dbReference>
<organism evidence="3 4">
    <name type="scientific">Rummeliibacillus stabekisii</name>
    <dbReference type="NCBI Taxonomy" id="241244"/>
    <lineage>
        <taxon>Bacteria</taxon>
        <taxon>Bacillati</taxon>
        <taxon>Bacillota</taxon>
        <taxon>Bacilli</taxon>
        <taxon>Bacillales</taxon>
        <taxon>Caryophanaceae</taxon>
        <taxon>Rummeliibacillus</taxon>
    </lineage>
</organism>
<dbReference type="Proteomes" id="UP000076021">
    <property type="component" value="Chromosome"/>
</dbReference>
<dbReference type="InterPro" id="IPR014044">
    <property type="entry name" value="CAP_dom"/>
</dbReference>
<dbReference type="InterPro" id="IPR029410">
    <property type="entry name" value="CAP_assoc"/>
</dbReference>
<evidence type="ECO:0000259" key="1">
    <source>
        <dbReference type="Pfam" id="PF00188"/>
    </source>
</evidence>
<dbReference type="GO" id="GO:0006508">
    <property type="term" value="P:proteolysis"/>
    <property type="evidence" value="ECO:0007669"/>
    <property type="project" value="UniProtKB-KW"/>
</dbReference>
<gene>
    <name evidence="3" type="ORF">ATY39_06090</name>
</gene>
<dbReference type="PANTHER" id="PTHR31157:SF1">
    <property type="entry name" value="SCP DOMAIN-CONTAINING PROTEIN"/>
    <property type="match status" value="1"/>
</dbReference>
<feature type="domain" description="CAP-associated" evidence="2">
    <location>
        <begin position="65"/>
        <end position="202"/>
    </location>
</feature>
<dbReference type="Pfam" id="PF14504">
    <property type="entry name" value="CAP_assoc_N"/>
    <property type="match status" value="1"/>
</dbReference>
<sequence>MQKDQINTKDLSSVSNTFREGFDFITAKVHDLKLTSKKQDTLENVEKPELKIPNHQALSVHNIEIGNTKESVEKKMGKALRSTYNEYGAKWYTYHKNYQNFFMVAYDSNHLVAGLYTNQNLVSSKPGIQIGSSKQSVEKKLGTPLKGIKKGFVLYQMQNNGEYDIYEMDSSYVTVFFDKHNKNTLTAVQIISKNLEENKKNFYPQSSKRLTKGFEYQLFDLTNAARVKNDLPPLSWNAQVKVTAQKHSDDMASHQYFSHTDLNGGSPFDRMKNDGIAFMTAGENIAEGQISSVYAHEGLMNSLGHRKNILNNKFDALGVGVAFDQASRPFFTENFLGN</sequence>
<feature type="domain" description="SCP" evidence="1">
    <location>
        <begin position="219"/>
        <end position="334"/>
    </location>
</feature>
<dbReference type="AlphaFoldDB" id="A0A143HBF0"/>
<reference evidence="3 4" key="1">
    <citation type="journal article" date="2016" name="Genome Announc.">
        <title>Whole-Genome Sequence of Rummeliibacillus stabekisii Strain PP9 Isolated from Antarctic Soil.</title>
        <authorList>
            <person name="da Mota F.F."/>
            <person name="Vollu R.E."/>
            <person name="Jurelevicius D."/>
            <person name="Seldin L."/>
        </authorList>
    </citation>
    <scope>NUCLEOTIDE SEQUENCE [LARGE SCALE GENOMIC DNA]</scope>
    <source>
        <strain evidence="3 4">PP9</strain>
    </source>
</reference>